<evidence type="ECO:0000256" key="2">
    <source>
        <dbReference type="SAM" id="MobiDB-lite"/>
    </source>
</evidence>
<feature type="domain" description="EGF-like" evidence="4">
    <location>
        <begin position="55"/>
        <end position="94"/>
    </location>
</feature>
<protein>
    <submittedName>
        <fullName evidence="6">EGF-like domain-containing protein</fullName>
    </submittedName>
</protein>
<comment type="caution">
    <text evidence="1">Lacks conserved residue(s) required for the propagation of feature annotation.</text>
</comment>
<keyword evidence="1" id="KW-1015">Disulfide bond</keyword>
<evidence type="ECO:0000313" key="6">
    <source>
        <dbReference type="WBParaSite" id="PTRK_0001716000.1"/>
    </source>
</evidence>
<feature type="region of interest" description="Disordered" evidence="2">
    <location>
        <begin position="572"/>
        <end position="601"/>
    </location>
</feature>
<proteinExistence type="predicted"/>
<evidence type="ECO:0000256" key="3">
    <source>
        <dbReference type="SAM" id="SignalP"/>
    </source>
</evidence>
<sequence length="1785" mass="199040">MRNKYLNWSYIFVLLLLSFISVESFEYINDDDDVGVPSTSSTGQSNKTCRNPLLSSSDCSQYSCINFGHNYLESVSDDELSCICPPGIYGTHCEPVNCPLNDMTYTSPKSRSLNFLITYNALMKKMDYNDSYDQFINELVTMIGDSSNGYTSYVGGASCVQKTTLWYLQSFDTNNVMLKNALQATITIMRKFSSAYTNFYIDDILSIVSASEPYSDVNIFTNMGISDDLTTIDSKLSLIKQIAFANRLRIHIFVVSQISPSTEISDQPSWKPILDLSDLTGGFVIEPYDRFSVANSENSTVTKSIEIILPILNNGRTVLKTSIKSNKSGQSLQFKMNVNLVGNRVGYLFVSSIYPFNSSSIQIIAPGASVTTYFELLKLKIFKFSFPSSNNAPFILINNNLNFTLSAQILSTNKDSTIDIGYTINDLADSSSPLPLISVPNTVVARTNNIEGNISLSITTTSNVSAVLTSIGRNYQSCYFNKPLQMIESTEQDVSYFTITSDTGDFQEWIPFTFADKSITPYVRNFYFMNFDTVQKYIYLLENELIFEIDYNYMDSDMNKFELSDKSIDANGEDISMNDESQQQSSTLSNEATTPSPLDTSSQTTFALAIYSRTKLVDELINQPKARSLITKLTQYFAKFESNYNSYIFAPFYQVTNPDKIEAINSDTYMDFMTDMLQRLGTPHDSDVCFKDNSVQEALIKIIQNPNFKRGSDIYLITDQLYDSLPYDKNYGDVVFFELLNKFNPRINILLVEDVCQQVLEDLTYSGLQPYWDLTKKTGGAIIRVEDSNSLLSWFTYLITQSTSKYETIYSDNQSGKYTLTKESTNSFLLTSGHSYTVWGTVQSVGGNNLPTKISIIDSANNTVCSGVPDVLIEQEFGISSPCNITNNDRYKVQLDSNYFPSDTFQVRVSEFNPEFGFKLTFKDSTNKPSNSPIYGVSNPFDILIRPYNDIGLTDTITDLSITIFDGTQKAIFNSTTTKNGDFSYSTTGSWLCNNFNKMYYIQINTQSQSRMLPFICLDKDGGSAPPTLAPGSQCPPWLNASDCSTPVCANGGSLIVGICSCTPDFTGPYCEHYINQCINDEETYYNDYTTSFIVIIDLQSDKLSQITSQFSTIGDDLPYIKEFILLTYDSGNEALPSNMNIFVSSDRKKFINLFYNLQQAPIGSVIAGDHKKYLEAAISRQTGSKSVVLWFPHLWKCDTAPDMTLADLIMKNNVDLRMIYLNSGLEYCQDIGYYLLLGNGLFTKTTLSLGSDDESLSFYVNNALLSLSNSTGLVVYDSYFNYDSSSCNDVPVTIINDGIDGVFVTIDGFSLDSTKIQGLQQLTTFIYYIDMTGINSLDVTFTCLTTTTFRRGYIIEAQSPTKIAFGFNNNIGNSFKNFAPVINPTNTLFFNVEVNEGKDNEFINYFPSVSSQTVTPKNVTLDPNLSFVSRRDSCTNKWVAAIDCSGVSQIDTINKFKISGTTNSGKKYSKVVTVACRNKIVCQNNGTYSNGVCDCLIGWYGQDCSIPTCYNGYQVNNQQCVCNLGYSGSQCGDQGEPLPTVITTTAQTTTTVVSETTTTMVSETTTTIGSETTTAVPESTTGNTQSCYDKLNITLIFLFDQTIKSTPYVGNYSDFYTTFSSKIQIGEGANINIAAVYMSEYTISISFTDSSSIPKYITLLKSSDTIGVKRTFNNQIKNLLTLCDNNLFGDYCNGAKNKYFITFASSNNYVDDNCVANNIPSLTGVKNVVFTFGDSIPSTSWWNTCYETETNVPQQNIIIHDTTKLTTSLFDTAMEDICRFENIV</sequence>
<feature type="disulfide bond" evidence="1">
    <location>
        <begin position="84"/>
        <end position="93"/>
    </location>
</feature>
<dbReference type="SMART" id="SM00181">
    <property type="entry name" value="EGF"/>
    <property type="match status" value="3"/>
</dbReference>
<feature type="compositionally biased region" description="Polar residues" evidence="2">
    <location>
        <begin position="578"/>
        <end position="601"/>
    </location>
</feature>
<name>A0A0N5A5X0_PARTI</name>
<dbReference type="InterPro" id="IPR000742">
    <property type="entry name" value="EGF"/>
</dbReference>
<keyword evidence="5" id="KW-1185">Reference proteome</keyword>
<dbReference type="PANTHER" id="PTHR47324:SF1">
    <property type="entry name" value="EGF-LIKE DOMAIN-CONTAINING PROTEIN-RELATED"/>
    <property type="match status" value="1"/>
</dbReference>
<evidence type="ECO:0000313" key="5">
    <source>
        <dbReference type="Proteomes" id="UP000038045"/>
    </source>
</evidence>
<dbReference type="WBParaSite" id="PTRK_0001716000.1">
    <property type="protein sequence ID" value="PTRK_0001716000.1"/>
    <property type="gene ID" value="PTRK_0001716000"/>
</dbReference>
<dbReference type="PANTHER" id="PTHR47324">
    <property type="entry name" value="PROTEIN IRG-7-RELATED"/>
    <property type="match status" value="1"/>
</dbReference>
<dbReference type="PROSITE" id="PS01186">
    <property type="entry name" value="EGF_2"/>
    <property type="match status" value="1"/>
</dbReference>
<evidence type="ECO:0000259" key="4">
    <source>
        <dbReference type="PROSITE" id="PS50026"/>
    </source>
</evidence>
<feature type="signal peptide" evidence="3">
    <location>
        <begin position="1"/>
        <end position="24"/>
    </location>
</feature>
<accession>A0A0N5A5X0</accession>
<dbReference type="PROSITE" id="PS00022">
    <property type="entry name" value="EGF_1"/>
    <property type="match status" value="3"/>
</dbReference>
<dbReference type="InterPro" id="IPR053295">
    <property type="entry name" value="Innate_immunity_reg"/>
</dbReference>
<dbReference type="PROSITE" id="PS50026">
    <property type="entry name" value="EGF_3"/>
    <property type="match status" value="1"/>
</dbReference>
<keyword evidence="3" id="KW-0732">Signal</keyword>
<organism evidence="5 6">
    <name type="scientific">Parastrongyloides trichosuri</name>
    <name type="common">Possum-specific nematode worm</name>
    <dbReference type="NCBI Taxonomy" id="131310"/>
    <lineage>
        <taxon>Eukaryota</taxon>
        <taxon>Metazoa</taxon>
        <taxon>Ecdysozoa</taxon>
        <taxon>Nematoda</taxon>
        <taxon>Chromadorea</taxon>
        <taxon>Rhabditida</taxon>
        <taxon>Tylenchina</taxon>
        <taxon>Panagrolaimomorpha</taxon>
        <taxon>Strongyloidoidea</taxon>
        <taxon>Strongyloididae</taxon>
        <taxon>Parastrongyloides</taxon>
    </lineage>
</organism>
<dbReference type="Gene3D" id="2.10.25.10">
    <property type="entry name" value="Laminin"/>
    <property type="match status" value="2"/>
</dbReference>
<dbReference type="Proteomes" id="UP000038045">
    <property type="component" value="Unplaced"/>
</dbReference>
<feature type="chain" id="PRO_5005892712" evidence="3">
    <location>
        <begin position="25"/>
        <end position="1785"/>
    </location>
</feature>
<evidence type="ECO:0000256" key="1">
    <source>
        <dbReference type="PROSITE-ProRule" id="PRU00076"/>
    </source>
</evidence>
<keyword evidence="1" id="KW-0245">EGF-like domain</keyword>
<reference evidence="6" key="1">
    <citation type="submission" date="2017-02" db="UniProtKB">
        <authorList>
            <consortium name="WormBaseParasite"/>
        </authorList>
    </citation>
    <scope>IDENTIFICATION</scope>
</reference>